<dbReference type="CDD" id="cd07890">
    <property type="entry name" value="CYTH-like_AC_IV-like"/>
    <property type="match status" value="1"/>
</dbReference>
<dbReference type="KEGG" id="ape:APE_1761.1"/>
<dbReference type="SMART" id="SM01118">
    <property type="entry name" value="CYTH"/>
    <property type="match status" value="1"/>
</dbReference>
<dbReference type="InterPro" id="IPR023577">
    <property type="entry name" value="CYTH_domain"/>
</dbReference>
<dbReference type="InterPro" id="IPR008173">
    <property type="entry name" value="Adenylyl_cyclase_CyaB"/>
</dbReference>
<dbReference type="EnsemblBacteria" id="BAA80764">
    <property type="protein sequence ID" value="BAA80764"/>
    <property type="gene ID" value="APE_1761.1"/>
</dbReference>
<evidence type="ECO:0000259" key="1">
    <source>
        <dbReference type="PROSITE" id="PS51707"/>
    </source>
</evidence>
<dbReference type="PIR" id="G72559">
    <property type="entry name" value="G72559"/>
</dbReference>
<dbReference type="PROSITE" id="PS51707">
    <property type="entry name" value="CYTH"/>
    <property type="match status" value="1"/>
</dbReference>
<dbReference type="PANTHER" id="PTHR21028">
    <property type="entry name" value="SI:CH211-156B7.4"/>
    <property type="match status" value="1"/>
</dbReference>
<dbReference type="InterPro" id="IPR033469">
    <property type="entry name" value="CYTH-like_dom_sf"/>
</dbReference>
<reference evidence="2 3" key="1">
    <citation type="journal article" date="1999" name="DNA Res.">
        <title>Complete genome sequence of an aerobic hyper-thermophilic crenarchaeon, Aeropyrum pernix K1.</title>
        <authorList>
            <person name="Kawarabayasi Y."/>
            <person name="Hino Y."/>
            <person name="Horikawa H."/>
            <person name="Yamazaki S."/>
            <person name="Haikawa Y."/>
            <person name="Jin-no K."/>
            <person name="Takahashi M."/>
            <person name="Sekine M."/>
            <person name="Baba S."/>
            <person name="Ankai A."/>
            <person name="Kosugi H."/>
            <person name="Hosoyama A."/>
            <person name="Fukui S."/>
            <person name="Nagai Y."/>
            <person name="Nishijima K."/>
            <person name="Nakazawa H."/>
            <person name="Takamiya M."/>
            <person name="Masuda S."/>
            <person name="Funahashi T."/>
            <person name="Tanaka T."/>
            <person name="Kudoh Y."/>
            <person name="Yamazaki J."/>
            <person name="Kushida N."/>
            <person name="Oguchi A."/>
            <person name="Aoki K."/>
            <person name="Kubota K."/>
            <person name="Nakamura Y."/>
            <person name="Nomura N."/>
            <person name="Sako Y."/>
            <person name="Kikuchi H."/>
        </authorList>
    </citation>
    <scope>NUCLEOTIDE SEQUENCE [LARGE SCALE GENOMIC DNA]</scope>
    <source>
        <strain evidence="3">ATCC 700893 / DSM 11879 / JCM 9820 / NBRC 100138 / K1</strain>
    </source>
</reference>
<dbReference type="GeneID" id="1446223"/>
<dbReference type="Proteomes" id="UP000002518">
    <property type="component" value="Chromosome"/>
</dbReference>
<dbReference type="EMBL" id="BA000002">
    <property type="protein sequence ID" value="BAA80764.2"/>
    <property type="molecule type" value="Genomic_DNA"/>
</dbReference>
<name>Q9YB34_AERPE</name>
<dbReference type="eggNOG" id="arCOG01723">
    <property type="taxonomic scope" value="Archaea"/>
</dbReference>
<protein>
    <recommendedName>
        <fullName evidence="1">CYTH domain-containing protein</fullName>
    </recommendedName>
</protein>
<accession>Q9YB34</accession>
<evidence type="ECO:0000313" key="3">
    <source>
        <dbReference type="Proteomes" id="UP000002518"/>
    </source>
</evidence>
<dbReference type="SUPFAM" id="SSF55154">
    <property type="entry name" value="CYTH-like phosphatases"/>
    <property type="match status" value="1"/>
</dbReference>
<dbReference type="STRING" id="272557.APE_1761.1"/>
<dbReference type="AlphaFoldDB" id="Q9YB34"/>
<gene>
    <name evidence="2" type="ordered locus">APE_1761.1</name>
</gene>
<evidence type="ECO:0000313" key="2">
    <source>
        <dbReference type="EMBL" id="BAA80764.2"/>
    </source>
</evidence>
<dbReference type="PANTHER" id="PTHR21028:SF2">
    <property type="entry name" value="CYTH DOMAIN-CONTAINING PROTEIN"/>
    <property type="match status" value="1"/>
</dbReference>
<feature type="domain" description="CYTH" evidence="1">
    <location>
        <begin position="4"/>
        <end position="171"/>
    </location>
</feature>
<keyword evidence="3" id="KW-1185">Reference proteome</keyword>
<dbReference type="Gene3D" id="2.40.320.10">
    <property type="entry name" value="Hypothetical Protein Pfu-838710-001"/>
    <property type="match status" value="1"/>
</dbReference>
<dbReference type="Pfam" id="PF01928">
    <property type="entry name" value="CYTH"/>
    <property type="match status" value="1"/>
</dbReference>
<proteinExistence type="predicted"/>
<sequence length="186" mass="21490">MVGGVEVESKYRIECSEMEYIEAALRDAGLYLEGERLEVDIYYRHPCRDMLSRDEALRLRVYEDNGGRLTYKGPRMGGGFKAREEVEIELTRVEEARLLLARLGFEETLVVRKRRKYYRGEGVLVTLDNVESLGCFVEVEAEDPGGIEMLESLLKLEDRRVDETYAEMALKNMGRRGDEAHRDREG</sequence>
<organism evidence="2 3">
    <name type="scientific">Aeropyrum pernix (strain ATCC 700893 / DSM 11879 / JCM 9820 / NBRC 100138 / K1)</name>
    <dbReference type="NCBI Taxonomy" id="272557"/>
    <lineage>
        <taxon>Archaea</taxon>
        <taxon>Thermoproteota</taxon>
        <taxon>Thermoprotei</taxon>
        <taxon>Desulfurococcales</taxon>
        <taxon>Desulfurococcaceae</taxon>
        <taxon>Aeropyrum</taxon>
    </lineage>
</organism>
<dbReference type="RefSeq" id="WP_010866578.1">
    <property type="nucleotide sequence ID" value="NC_000854.2"/>
</dbReference>
<dbReference type="NCBIfam" id="TIGR00318">
    <property type="entry name" value="cyaB"/>
    <property type="match status" value="1"/>
</dbReference>